<dbReference type="Proteomes" id="UP000481288">
    <property type="component" value="Unassembled WGS sequence"/>
</dbReference>
<organism evidence="3 4">
    <name type="scientific">Lachnellula cervina</name>
    <dbReference type="NCBI Taxonomy" id="1316786"/>
    <lineage>
        <taxon>Eukaryota</taxon>
        <taxon>Fungi</taxon>
        <taxon>Dikarya</taxon>
        <taxon>Ascomycota</taxon>
        <taxon>Pezizomycotina</taxon>
        <taxon>Leotiomycetes</taxon>
        <taxon>Helotiales</taxon>
        <taxon>Lachnaceae</taxon>
        <taxon>Lachnellula</taxon>
    </lineage>
</organism>
<sequence>MLPAFLESSYKRYKNDTSKLVQWLYENGQKCGYKPSTIPVSKSDDKAVKTPRLKGKARKEAKHEAKNTTTSKDAATEHKLVERKDLLPLARAVTDSKSVTVPSYIIQAGLRAVSLRKKFTEWFQSKTGQQDQDIAQSNTQHSHFTGLIEEIIMILQPCFAESATKAAKVPDTDSETIEEITNRFASLEVEEPTEETGEPEYQSSNTSQERVVYDVEPPKTKQDIASEKIFSLYCLFDDLQKLRLFVAELWIELSVSDTTLIEAAIVTNAAFQLAIRTQDDILAQHPECADYQGNFSLPFFHSNRLSCAGRPEITYEINAEEV</sequence>
<gene>
    <name evidence="3" type="ORF">LCER1_G008712</name>
</gene>
<accession>A0A7D8ULA9</accession>
<protein>
    <recommendedName>
        <fullName evidence="2">DUF6604 domain-containing protein</fullName>
    </recommendedName>
</protein>
<name>A0A7D8ULA9_9HELO</name>
<dbReference type="EMBL" id="QGMG01001635">
    <property type="protein sequence ID" value="TVY46048.1"/>
    <property type="molecule type" value="Genomic_DNA"/>
</dbReference>
<dbReference type="InterPro" id="IPR046539">
    <property type="entry name" value="DUF6604"/>
</dbReference>
<feature type="compositionally biased region" description="Acidic residues" evidence="1">
    <location>
        <begin position="188"/>
        <end position="198"/>
    </location>
</feature>
<feature type="region of interest" description="Disordered" evidence="1">
    <location>
        <begin position="36"/>
        <end position="77"/>
    </location>
</feature>
<keyword evidence="4" id="KW-1185">Reference proteome</keyword>
<dbReference type="PANTHER" id="PTHR38795:SF1">
    <property type="entry name" value="DUF6604 DOMAIN-CONTAINING PROTEIN"/>
    <property type="match status" value="1"/>
</dbReference>
<evidence type="ECO:0000313" key="4">
    <source>
        <dbReference type="Proteomes" id="UP000481288"/>
    </source>
</evidence>
<evidence type="ECO:0000313" key="3">
    <source>
        <dbReference type="EMBL" id="TVY46048.1"/>
    </source>
</evidence>
<dbReference type="OrthoDB" id="3563922at2759"/>
<feature type="region of interest" description="Disordered" evidence="1">
    <location>
        <begin position="187"/>
        <end position="209"/>
    </location>
</feature>
<evidence type="ECO:0000259" key="2">
    <source>
        <dbReference type="Pfam" id="PF20253"/>
    </source>
</evidence>
<proteinExistence type="predicted"/>
<evidence type="ECO:0000256" key="1">
    <source>
        <dbReference type="SAM" id="MobiDB-lite"/>
    </source>
</evidence>
<dbReference type="PANTHER" id="PTHR38795">
    <property type="entry name" value="DUF6604 DOMAIN-CONTAINING PROTEIN"/>
    <property type="match status" value="1"/>
</dbReference>
<feature type="compositionally biased region" description="Basic residues" evidence="1">
    <location>
        <begin position="49"/>
        <end position="60"/>
    </location>
</feature>
<dbReference type="Pfam" id="PF20253">
    <property type="entry name" value="DUF6604"/>
    <property type="match status" value="1"/>
</dbReference>
<feature type="domain" description="DUF6604" evidence="2">
    <location>
        <begin position="11"/>
        <end position="282"/>
    </location>
</feature>
<dbReference type="AlphaFoldDB" id="A0A7D8ULA9"/>
<reference evidence="3 4" key="1">
    <citation type="submission" date="2018-05" db="EMBL/GenBank/DDBJ databases">
        <title>Whole genome sequencing for identification of molecular markers to develop diagnostic detection tools for the regulated plant pathogen Lachnellula willkommii.</title>
        <authorList>
            <person name="Giroux E."/>
            <person name="Bilodeau G."/>
        </authorList>
    </citation>
    <scope>NUCLEOTIDE SEQUENCE [LARGE SCALE GENOMIC DNA]</scope>
    <source>
        <strain evidence="3 4">CBS 625.97</strain>
    </source>
</reference>
<comment type="caution">
    <text evidence="3">The sequence shown here is derived from an EMBL/GenBank/DDBJ whole genome shotgun (WGS) entry which is preliminary data.</text>
</comment>